<accession>A0A0D7AYE3</accession>
<dbReference type="STRING" id="1314674.A0A0D7AYE3"/>
<dbReference type="PANTHER" id="PTHR46579">
    <property type="entry name" value="F5/8 TYPE C DOMAIN-CONTAINING PROTEIN-RELATED"/>
    <property type="match status" value="1"/>
</dbReference>
<dbReference type="EMBL" id="KN880802">
    <property type="protein sequence ID" value="KIY62281.1"/>
    <property type="molecule type" value="Genomic_DNA"/>
</dbReference>
<feature type="non-terminal residue" evidence="1">
    <location>
        <position position="185"/>
    </location>
</feature>
<dbReference type="PANTHER" id="PTHR46579:SF2">
    <property type="entry name" value="C2H2-TYPE DOMAIN-CONTAINING PROTEIN"/>
    <property type="match status" value="1"/>
</dbReference>
<dbReference type="InterPro" id="IPR004242">
    <property type="entry name" value="Transposase_21"/>
</dbReference>
<reference evidence="1 2" key="1">
    <citation type="journal article" date="2015" name="Fungal Genet. Biol.">
        <title>Evolution of novel wood decay mechanisms in Agaricales revealed by the genome sequences of Fistulina hepatica and Cylindrobasidium torrendii.</title>
        <authorList>
            <person name="Floudas D."/>
            <person name="Held B.W."/>
            <person name="Riley R."/>
            <person name="Nagy L.G."/>
            <person name="Koehler G."/>
            <person name="Ransdell A.S."/>
            <person name="Younus H."/>
            <person name="Chow J."/>
            <person name="Chiniquy J."/>
            <person name="Lipzen A."/>
            <person name="Tritt A."/>
            <person name="Sun H."/>
            <person name="Haridas S."/>
            <person name="LaButti K."/>
            <person name="Ohm R.A."/>
            <person name="Kues U."/>
            <person name="Blanchette R.A."/>
            <person name="Grigoriev I.V."/>
            <person name="Minto R.E."/>
            <person name="Hibbett D.S."/>
        </authorList>
    </citation>
    <scope>NUCLEOTIDE SEQUENCE [LARGE SCALE GENOMIC DNA]</scope>
    <source>
        <strain evidence="1 2">FP15055 ss-10</strain>
    </source>
</reference>
<gene>
    <name evidence="1" type="ORF">CYLTODRAFT_318585</name>
</gene>
<dbReference type="AlphaFoldDB" id="A0A0D7AYE3"/>
<dbReference type="Pfam" id="PF02992">
    <property type="entry name" value="Transposase_21"/>
    <property type="match status" value="1"/>
</dbReference>
<sequence>LVCMNLPEDIRWRVENIFVIGVIPGPDGPSGGQVNGILDRVIQDLLVAWTSGIFITKTPRHPYGRLFRCAIVPLVCDLPATRQMAGVVSHQSYHWCNFCSCTSADETLDAQRWTSMSQEKHRHCARQWRDATSEEERSELFSQNRVRWTSFLDLPYWDPTKFVLIDSMHCFYLGLLHRHLRLVWG</sequence>
<keyword evidence="2" id="KW-1185">Reference proteome</keyword>
<evidence type="ECO:0000313" key="2">
    <source>
        <dbReference type="Proteomes" id="UP000054007"/>
    </source>
</evidence>
<dbReference type="OrthoDB" id="3039677at2759"/>
<feature type="non-terminal residue" evidence="1">
    <location>
        <position position="1"/>
    </location>
</feature>
<name>A0A0D7AYE3_9AGAR</name>
<dbReference type="Proteomes" id="UP000054007">
    <property type="component" value="Unassembled WGS sequence"/>
</dbReference>
<organism evidence="1 2">
    <name type="scientific">Cylindrobasidium torrendii FP15055 ss-10</name>
    <dbReference type="NCBI Taxonomy" id="1314674"/>
    <lineage>
        <taxon>Eukaryota</taxon>
        <taxon>Fungi</taxon>
        <taxon>Dikarya</taxon>
        <taxon>Basidiomycota</taxon>
        <taxon>Agaricomycotina</taxon>
        <taxon>Agaricomycetes</taxon>
        <taxon>Agaricomycetidae</taxon>
        <taxon>Agaricales</taxon>
        <taxon>Marasmiineae</taxon>
        <taxon>Physalacriaceae</taxon>
        <taxon>Cylindrobasidium</taxon>
    </lineage>
</organism>
<proteinExistence type="predicted"/>
<evidence type="ECO:0000313" key="1">
    <source>
        <dbReference type="EMBL" id="KIY62281.1"/>
    </source>
</evidence>
<protein>
    <submittedName>
        <fullName evidence="1">Uncharacterized protein</fullName>
    </submittedName>
</protein>